<proteinExistence type="predicted"/>
<feature type="domain" description="PH" evidence="2">
    <location>
        <begin position="225"/>
        <end position="324"/>
    </location>
</feature>
<dbReference type="SUPFAM" id="SSF50729">
    <property type="entry name" value="PH domain-like"/>
    <property type="match status" value="1"/>
</dbReference>
<evidence type="ECO:0000256" key="1">
    <source>
        <dbReference type="SAM" id="MobiDB-lite"/>
    </source>
</evidence>
<sequence length="345" mass="39940">MAREKGASSHTDRHQSTSMRRLAEVTTPFDRHLVDVYAGRTLDGLAFFKEHGYFDVSDTANTVQMFRENVGLNEFWDDRESLDRLDSFERATVYPFGLKSKVPSSRIRSALHRTNSGRCAQLDVNGFSMTEDDLLEMEREDRLKVKSLELDEDDEAELENEVVCMKKAIEVIRVEKHYIQQVLTRALTRKDSDSVSVVPISDRYTTPDFIDLLPIPSQVAHLDLPPYCGNLFVLRESIALLCRSWSKRWCILDFQSFKVTLYKRSYWQSRRGELDLRLGTKIVMMGRCAFCVEFLGGPMLFIRARNEKAAVIWVQLMHFAMQTVQGNTIECDETFYSKNGLKMRR</sequence>
<dbReference type="SMART" id="SM00233">
    <property type="entry name" value="PH"/>
    <property type="match status" value="1"/>
</dbReference>
<evidence type="ECO:0000313" key="4">
    <source>
        <dbReference type="Proteomes" id="UP001160483"/>
    </source>
</evidence>
<feature type="region of interest" description="Disordered" evidence="1">
    <location>
        <begin position="1"/>
        <end position="20"/>
    </location>
</feature>
<evidence type="ECO:0000259" key="2">
    <source>
        <dbReference type="SMART" id="SM00233"/>
    </source>
</evidence>
<evidence type="ECO:0000313" key="3">
    <source>
        <dbReference type="EMBL" id="CAH0473546.1"/>
    </source>
</evidence>
<protein>
    <recommendedName>
        <fullName evidence="2">PH domain-containing protein</fullName>
    </recommendedName>
</protein>
<organism evidence="3 4">
    <name type="scientific">Peronospora belbahrii</name>
    <dbReference type="NCBI Taxonomy" id="622444"/>
    <lineage>
        <taxon>Eukaryota</taxon>
        <taxon>Sar</taxon>
        <taxon>Stramenopiles</taxon>
        <taxon>Oomycota</taxon>
        <taxon>Peronosporomycetes</taxon>
        <taxon>Peronosporales</taxon>
        <taxon>Peronosporaceae</taxon>
        <taxon>Peronospora</taxon>
    </lineage>
</organism>
<dbReference type="AlphaFoldDB" id="A0AAU9L096"/>
<dbReference type="CDD" id="cd00821">
    <property type="entry name" value="PH"/>
    <property type="match status" value="1"/>
</dbReference>
<accession>A0AAU9L096</accession>
<name>A0AAU9L096_9STRA</name>
<reference evidence="3" key="1">
    <citation type="submission" date="2021-11" db="EMBL/GenBank/DDBJ databases">
        <authorList>
            <person name="Islam A."/>
            <person name="Islam S."/>
            <person name="Flora M.S."/>
            <person name="Rahman M."/>
            <person name="Ziaur R.M."/>
            <person name="Epstein J.H."/>
            <person name="Hassan M."/>
            <person name="Klassen M."/>
            <person name="Woodard K."/>
            <person name="Webb A."/>
            <person name="Webby R.J."/>
            <person name="El Zowalaty M.E."/>
        </authorList>
    </citation>
    <scope>NUCLEOTIDE SEQUENCE</scope>
    <source>
        <strain evidence="3">Pbs3</strain>
    </source>
</reference>
<comment type="caution">
    <text evidence="3">The sequence shown here is derived from an EMBL/GenBank/DDBJ whole genome shotgun (WGS) entry which is preliminary data.</text>
</comment>
<feature type="compositionally biased region" description="Basic and acidic residues" evidence="1">
    <location>
        <begin position="1"/>
        <end position="15"/>
    </location>
</feature>
<gene>
    <name evidence="3" type="ORF">PBS003_LOCUS432</name>
</gene>
<dbReference type="InterPro" id="IPR001849">
    <property type="entry name" value="PH_domain"/>
</dbReference>
<dbReference type="Proteomes" id="UP001160483">
    <property type="component" value="Unassembled WGS sequence"/>
</dbReference>
<dbReference type="EMBL" id="CAKKTJ010000086">
    <property type="protein sequence ID" value="CAH0473546.1"/>
    <property type="molecule type" value="Genomic_DNA"/>
</dbReference>